<gene>
    <name evidence="1" type="ORF">ACFO8L_17090</name>
</gene>
<keyword evidence="2" id="KW-1185">Reference proteome</keyword>
<evidence type="ECO:0000313" key="2">
    <source>
        <dbReference type="Proteomes" id="UP001595891"/>
    </source>
</evidence>
<protein>
    <submittedName>
        <fullName evidence="1">Uncharacterized protein</fullName>
    </submittedName>
</protein>
<dbReference type="Proteomes" id="UP001595891">
    <property type="component" value="Unassembled WGS sequence"/>
</dbReference>
<accession>A0ABV9EHQ8</accession>
<evidence type="ECO:0000313" key="1">
    <source>
        <dbReference type="EMBL" id="MFC4587814.1"/>
    </source>
</evidence>
<name>A0ABV9EHQ8_9ACTN</name>
<dbReference type="RefSeq" id="WP_262840247.1">
    <property type="nucleotide sequence ID" value="NZ_JANZYP010000001.1"/>
</dbReference>
<sequence length="49" mass="5266">MPRQIAAFQPLTTLELEARVHNLEVQVAHLTETLRALTAEAGPAPASSD</sequence>
<comment type="caution">
    <text evidence="1">The sequence shown here is derived from an EMBL/GenBank/DDBJ whole genome shotgun (WGS) entry which is preliminary data.</text>
</comment>
<organism evidence="1 2">
    <name type="scientific">Sphaerisporangium corydalis</name>
    <dbReference type="NCBI Taxonomy" id="1441875"/>
    <lineage>
        <taxon>Bacteria</taxon>
        <taxon>Bacillati</taxon>
        <taxon>Actinomycetota</taxon>
        <taxon>Actinomycetes</taxon>
        <taxon>Streptosporangiales</taxon>
        <taxon>Streptosporangiaceae</taxon>
        <taxon>Sphaerisporangium</taxon>
    </lineage>
</organism>
<reference evidence="2" key="1">
    <citation type="journal article" date="2019" name="Int. J. Syst. Evol. Microbiol.">
        <title>The Global Catalogue of Microorganisms (GCM) 10K type strain sequencing project: providing services to taxonomists for standard genome sequencing and annotation.</title>
        <authorList>
            <consortium name="The Broad Institute Genomics Platform"/>
            <consortium name="The Broad Institute Genome Sequencing Center for Infectious Disease"/>
            <person name="Wu L."/>
            <person name="Ma J."/>
        </authorList>
    </citation>
    <scope>NUCLEOTIDE SEQUENCE [LARGE SCALE GENOMIC DNA]</scope>
    <source>
        <strain evidence="2">CCUG 49560</strain>
    </source>
</reference>
<proteinExistence type="predicted"/>
<dbReference type="EMBL" id="JBHSFN010000009">
    <property type="protein sequence ID" value="MFC4587814.1"/>
    <property type="molecule type" value="Genomic_DNA"/>
</dbReference>